<evidence type="ECO:0000256" key="8">
    <source>
        <dbReference type="ARBA" id="ARBA00023160"/>
    </source>
</evidence>
<comment type="function">
    <text evidence="12">Catalyzes the condensation reaction of fatty acid synthesis by the addition to an acyl acceptor of two carbons from malonyl-ACP. Catalyzes the first condensation reaction which initiates fatty acid synthesis and may therefore play a role in governing the total rate of fatty acid production. Possesses both acetoacetyl-ACP synthase and acetyl transacylase activities. Its substrate specificity determines the biosynthesis of branched-chain and/or straight-chain of fatty acids.</text>
</comment>
<feature type="domain" description="Beta-ketoacyl-[acyl-carrier-protein] synthase III N-terminal" evidence="15">
    <location>
        <begin position="109"/>
        <end position="188"/>
    </location>
</feature>
<feature type="domain" description="Beta-ketoacyl-[acyl-carrier-protein] synthase III C-terminal" evidence="14">
    <location>
        <begin position="240"/>
        <end position="327"/>
    </location>
</feature>
<dbReference type="GO" id="GO:0006633">
    <property type="term" value="P:fatty acid biosynthetic process"/>
    <property type="evidence" value="ECO:0007669"/>
    <property type="project" value="UniProtKB-UniRule"/>
</dbReference>
<feature type="region of interest" description="Disordered" evidence="13">
    <location>
        <begin position="1"/>
        <end position="20"/>
    </location>
</feature>
<dbReference type="Pfam" id="PF08541">
    <property type="entry name" value="ACP_syn_III_C"/>
    <property type="match status" value="1"/>
</dbReference>
<evidence type="ECO:0000259" key="15">
    <source>
        <dbReference type="Pfam" id="PF08545"/>
    </source>
</evidence>
<comment type="domain">
    <text evidence="12">The last Arg residue of the ACP-binding site is essential for the weak association between ACP/AcpP and FabH.</text>
</comment>
<dbReference type="NCBIfam" id="NF006829">
    <property type="entry name" value="PRK09352.1"/>
    <property type="match status" value="1"/>
</dbReference>
<evidence type="ECO:0000256" key="9">
    <source>
        <dbReference type="ARBA" id="ARBA00023268"/>
    </source>
</evidence>
<feature type="active site" evidence="12">
    <location>
        <position position="115"/>
    </location>
</feature>
<evidence type="ECO:0000256" key="12">
    <source>
        <dbReference type="HAMAP-Rule" id="MF_01815"/>
    </source>
</evidence>
<dbReference type="Pfam" id="PF08545">
    <property type="entry name" value="ACP_syn_III"/>
    <property type="match status" value="1"/>
</dbReference>
<feature type="active site" evidence="12">
    <location>
        <position position="285"/>
    </location>
</feature>
<evidence type="ECO:0000313" key="17">
    <source>
        <dbReference type="Proteomes" id="UP000593765"/>
    </source>
</evidence>
<gene>
    <name evidence="12" type="primary">fabH</name>
    <name evidence="16" type="ORF">IPV69_19115</name>
</gene>
<dbReference type="CDD" id="cd00830">
    <property type="entry name" value="KAS_III"/>
    <property type="match status" value="1"/>
</dbReference>
<keyword evidence="7 12" id="KW-0443">Lipid metabolism</keyword>
<dbReference type="EC" id="2.3.1.180" evidence="3 12"/>
<name>A0A7M2WT43_9BACT</name>
<dbReference type="KEGG" id="hbs:IPV69_19115"/>
<keyword evidence="17" id="KW-1185">Reference proteome</keyword>
<proteinExistence type="inferred from homology"/>
<comment type="subcellular location">
    <subcellularLocation>
        <location evidence="12">Cytoplasm</location>
    </subcellularLocation>
</comment>
<feature type="active site" evidence="12">
    <location>
        <position position="255"/>
    </location>
</feature>
<evidence type="ECO:0000256" key="7">
    <source>
        <dbReference type="ARBA" id="ARBA00023098"/>
    </source>
</evidence>
<dbReference type="UniPathway" id="UPA00094"/>
<evidence type="ECO:0000256" key="11">
    <source>
        <dbReference type="ARBA" id="ARBA00051096"/>
    </source>
</evidence>
<evidence type="ECO:0000256" key="6">
    <source>
        <dbReference type="ARBA" id="ARBA00022832"/>
    </source>
</evidence>
<dbReference type="GO" id="GO:0004315">
    <property type="term" value="F:3-oxoacyl-[acyl-carrier-protein] synthase activity"/>
    <property type="evidence" value="ECO:0007669"/>
    <property type="project" value="InterPro"/>
</dbReference>
<evidence type="ECO:0000256" key="5">
    <source>
        <dbReference type="ARBA" id="ARBA00022679"/>
    </source>
</evidence>
<comment type="catalytic activity">
    <reaction evidence="11">
        <text>malonyl-[ACP] + acetyl-CoA + H(+) = 3-oxobutanoyl-[ACP] + CO2 + CoA</text>
        <dbReference type="Rhea" id="RHEA:12080"/>
        <dbReference type="Rhea" id="RHEA-COMP:9623"/>
        <dbReference type="Rhea" id="RHEA-COMP:9625"/>
        <dbReference type="ChEBI" id="CHEBI:15378"/>
        <dbReference type="ChEBI" id="CHEBI:16526"/>
        <dbReference type="ChEBI" id="CHEBI:57287"/>
        <dbReference type="ChEBI" id="CHEBI:57288"/>
        <dbReference type="ChEBI" id="CHEBI:78449"/>
        <dbReference type="ChEBI" id="CHEBI:78450"/>
        <dbReference type="EC" id="2.3.1.180"/>
    </reaction>
    <physiologicalReaction direction="left-to-right" evidence="11">
        <dbReference type="Rhea" id="RHEA:12081"/>
    </physiologicalReaction>
</comment>
<dbReference type="InterPro" id="IPR016039">
    <property type="entry name" value="Thiolase-like"/>
</dbReference>
<evidence type="ECO:0000256" key="2">
    <source>
        <dbReference type="ARBA" id="ARBA00008642"/>
    </source>
</evidence>
<keyword evidence="12" id="KW-0963">Cytoplasm</keyword>
<dbReference type="Proteomes" id="UP000593765">
    <property type="component" value="Chromosome"/>
</dbReference>
<dbReference type="RefSeq" id="WP_206291321.1">
    <property type="nucleotide sequence ID" value="NZ_CP063458.1"/>
</dbReference>
<dbReference type="EMBL" id="CP063458">
    <property type="protein sequence ID" value="QOV88342.1"/>
    <property type="molecule type" value="Genomic_DNA"/>
</dbReference>
<keyword evidence="8 12" id="KW-0275">Fatty acid biosynthesis</keyword>
<evidence type="ECO:0000259" key="14">
    <source>
        <dbReference type="Pfam" id="PF08541"/>
    </source>
</evidence>
<evidence type="ECO:0000256" key="13">
    <source>
        <dbReference type="SAM" id="MobiDB-lite"/>
    </source>
</evidence>
<feature type="compositionally biased region" description="Polar residues" evidence="13">
    <location>
        <begin position="1"/>
        <end position="14"/>
    </location>
</feature>
<accession>A0A7M2WT43</accession>
<keyword evidence="6 12" id="KW-0276">Fatty acid metabolism</keyword>
<dbReference type="FunFam" id="3.40.47.10:FF:000004">
    <property type="entry name" value="3-oxoacyl-[acyl-carrier-protein] synthase 3"/>
    <property type="match status" value="1"/>
</dbReference>
<dbReference type="GO" id="GO:0033818">
    <property type="term" value="F:beta-ketoacyl-acyl-carrier-protein synthase III activity"/>
    <property type="evidence" value="ECO:0007669"/>
    <property type="project" value="UniProtKB-UniRule"/>
</dbReference>
<evidence type="ECO:0000256" key="4">
    <source>
        <dbReference type="ARBA" id="ARBA00022516"/>
    </source>
</evidence>
<reference evidence="16 17" key="1">
    <citation type="submission" date="2020-10" db="EMBL/GenBank/DDBJ databases">
        <title>Wide distribution of Phycisphaera-like planctomycetes from WD2101 soil group in peatlands and genome analysis of the first cultivated representative.</title>
        <authorList>
            <person name="Dedysh S.N."/>
            <person name="Beletsky A.V."/>
            <person name="Ivanova A."/>
            <person name="Kulichevskaya I.S."/>
            <person name="Suzina N.E."/>
            <person name="Philippov D.A."/>
            <person name="Rakitin A.L."/>
            <person name="Mardanov A.V."/>
            <person name="Ravin N.V."/>
        </authorList>
    </citation>
    <scope>NUCLEOTIDE SEQUENCE [LARGE SCALE GENOMIC DNA]</scope>
    <source>
        <strain evidence="16 17">M1803</strain>
    </source>
</reference>
<dbReference type="PANTHER" id="PTHR43091:SF1">
    <property type="entry name" value="BETA-KETOACYL-[ACYL-CARRIER-PROTEIN] SYNTHASE III, CHLOROPLASTIC"/>
    <property type="match status" value="1"/>
</dbReference>
<dbReference type="Gene3D" id="3.40.47.10">
    <property type="match status" value="1"/>
</dbReference>
<dbReference type="PANTHER" id="PTHR43091">
    <property type="entry name" value="3-OXOACYL-[ACYL-CARRIER-PROTEIN] SYNTHASE"/>
    <property type="match status" value="1"/>
</dbReference>
<dbReference type="InterPro" id="IPR004655">
    <property type="entry name" value="FabH"/>
</dbReference>
<dbReference type="GO" id="GO:0005737">
    <property type="term" value="C:cytoplasm"/>
    <property type="evidence" value="ECO:0007669"/>
    <property type="project" value="UniProtKB-SubCell"/>
</dbReference>
<dbReference type="HAMAP" id="MF_01815">
    <property type="entry name" value="FabH"/>
    <property type="match status" value="1"/>
</dbReference>
<keyword evidence="10 12" id="KW-0012">Acyltransferase</keyword>
<evidence type="ECO:0000256" key="1">
    <source>
        <dbReference type="ARBA" id="ARBA00005194"/>
    </source>
</evidence>
<dbReference type="InterPro" id="IPR013751">
    <property type="entry name" value="ACP_syn_III_N"/>
</dbReference>
<keyword evidence="9 12" id="KW-0511">Multifunctional enzyme</keyword>
<evidence type="ECO:0000313" key="16">
    <source>
        <dbReference type="EMBL" id="QOV88342.1"/>
    </source>
</evidence>
<organism evidence="16 17">
    <name type="scientific">Humisphaera borealis</name>
    <dbReference type="NCBI Taxonomy" id="2807512"/>
    <lineage>
        <taxon>Bacteria</taxon>
        <taxon>Pseudomonadati</taxon>
        <taxon>Planctomycetota</taxon>
        <taxon>Phycisphaerae</taxon>
        <taxon>Tepidisphaerales</taxon>
        <taxon>Tepidisphaeraceae</taxon>
        <taxon>Humisphaera</taxon>
    </lineage>
</organism>
<evidence type="ECO:0000256" key="10">
    <source>
        <dbReference type="ARBA" id="ARBA00023315"/>
    </source>
</evidence>
<comment type="similarity">
    <text evidence="2 12">Belongs to the thiolase-like superfamily. FabH family.</text>
</comment>
<comment type="pathway">
    <text evidence="1 12">Lipid metabolism; fatty acid biosynthesis.</text>
</comment>
<comment type="caution">
    <text evidence="12">Lacks conserved residue(s) required for the propagation of feature annotation.</text>
</comment>
<comment type="subunit">
    <text evidence="12">Homodimer.</text>
</comment>
<dbReference type="NCBIfam" id="TIGR00747">
    <property type="entry name" value="fabH"/>
    <property type="match status" value="1"/>
</dbReference>
<dbReference type="SUPFAM" id="SSF53901">
    <property type="entry name" value="Thiolase-like"/>
    <property type="match status" value="1"/>
</dbReference>
<protein>
    <recommendedName>
        <fullName evidence="3 12">Beta-ketoacyl-[acyl-carrier-protein] synthase III</fullName>
        <shortName evidence="12">Beta-ketoacyl-ACP synthase III</shortName>
        <shortName evidence="12">KAS III</shortName>
        <ecNumber evidence="3 12">2.3.1.180</ecNumber>
    </recommendedName>
    <alternativeName>
        <fullName evidence="12">3-oxoacyl-[acyl-carrier-protein] synthase 3</fullName>
    </alternativeName>
    <alternativeName>
        <fullName evidence="12">3-oxoacyl-[acyl-carrier-protein] synthase III</fullName>
    </alternativeName>
</protein>
<dbReference type="InterPro" id="IPR013747">
    <property type="entry name" value="ACP_syn_III_C"/>
</dbReference>
<evidence type="ECO:0000256" key="3">
    <source>
        <dbReference type="ARBA" id="ARBA00012333"/>
    </source>
</evidence>
<keyword evidence="5 12" id="KW-0808">Transferase</keyword>
<dbReference type="AlphaFoldDB" id="A0A7M2WT43"/>
<sequence length="328" mass="35009">MSQFGATITGTGSSVPEHRLTNDDLARMVDTNDEWITQRTGIKERRIAKDGETTASLGTAAARKAIEAAGLTPKDIELIVVATITPEMVFPSTGCYIGAALGIPGVPAFDMSAACSGFIYALATGANFIRAGQYKNILVIGAETISRVTNYKDRGSCILFGDGAGAVVLSRTTEPKRGLLYNSLHADGNGGDVMVCPPGSRKPITAEMIAEDGQYMTLRGREVYKFAVTKFEELIHDAMTKCELTVDDVTLIVPHQVNQRIIDSAMSKLGFAAEKAYVNIDRYGNTSAASIPLALDEAWRAGKIKPGDHLVFVAFGAGLTWANAVVRV</sequence>
<keyword evidence="4 12" id="KW-0444">Lipid biosynthesis</keyword>